<evidence type="ECO:0000313" key="6">
    <source>
        <dbReference type="Proteomes" id="UP000663891"/>
    </source>
</evidence>
<evidence type="ECO:0000313" key="5">
    <source>
        <dbReference type="EMBL" id="CAF3989347.1"/>
    </source>
</evidence>
<evidence type="ECO:0000313" key="2">
    <source>
        <dbReference type="EMBL" id="CAF0850895.1"/>
    </source>
</evidence>
<name>A0A814BTZ1_9BILA</name>
<keyword evidence="1" id="KW-0802">TPR repeat</keyword>
<dbReference type="Proteomes" id="UP000663891">
    <property type="component" value="Unassembled WGS sequence"/>
</dbReference>
<dbReference type="Proteomes" id="UP000663844">
    <property type="component" value="Unassembled WGS sequence"/>
</dbReference>
<dbReference type="EMBL" id="CAJOAY010002921">
    <property type="protein sequence ID" value="CAF3989347.1"/>
    <property type="molecule type" value="Genomic_DNA"/>
</dbReference>
<evidence type="ECO:0000313" key="4">
    <source>
        <dbReference type="EMBL" id="CAF3913440.1"/>
    </source>
</evidence>
<dbReference type="Pfam" id="PF13374">
    <property type="entry name" value="TPR_10"/>
    <property type="match status" value="1"/>
</dbReference>
<comment type="caution">
    <text evidence="3">The sequence shown here is derived from an EMBL/GenBank/DDBJ whole genome shotgun (WGS) entry which is preliminary data.</text>
</comment>
<dbReference type="EMBL" id="CAJNOG010000052">
    <property type="protein sequence ID" value="CAF0850895.1"/>
    <property type="molecule type" value="Genomic_DNA"/>
</dbReference>
<gene>
    <name evidence="2" type="ORF">JYZ213_LOCUS7892</name>
    <name evidence="5" type="ORF">OKA104_LOCUS29120</name>
    <name evidence="4" type="ORF">OXD698_LOCUS24613</name>
    <name evidence="3" type="ORF">VCS650_LOCUS10918</name>
</gene>
<organism evidence="3 6">
    <name type="scientific">Adineta steineri</name>
    <dbReference type="NCBI Taxonomy" id="433720"/>
    <lineage>
        <taxon>Eukaryota</taxon>
        <taxon>Metazoa</taxon>
        <taxon>Spiralia</taxon>
        <taxon>Gnathifera</taxon>
        <taxon>Rotifera</taxon>
        <taxon>Eurotatoria</taxon>
        <taxon>Bdelloidea</taxon>
        <taxon>Adinetida</taxon>
        <taxon>Adinetidae</taxon>
        <taxon>Adineta</taxon>
    </lineage>
</organism>
<feature type="repeat" description="TPR" evidence="1">
    <location>
        <begin position="356"/>
        <end position="389"/>
    </location>
</feature>
<dbReference type="InterPro" id="IPR019734">
    <property type="entry name" value="TPR_rpt"/>
</dbReference>
<dbReference type="SUPFAM" id="SSF48452">
    <property type="entry name" value="TPR-like"/>
    <property type="match status" value="1"/>
</dbReference>
<dbReference type="PROSITE" id="PS50005">
    <property type="entry name" value="TPR"/>
    <property type="match status" value="1"/>
</dbReference>
<accession>A0A814BTZ1</accession>
<dbReference type="Gene3D" id="1.25.40.10">
    <property type="entry name" value="Tetratricopeptide repeat domain"/>
    <property type="match status" value="2"/>
</dbReference>
<dbReference type="OrthoDB" id="10063196at2759"/>
<sequence length="414" mass="49326">MKTRTLSNEIPMIVKRSFSEDDNDDEIIIICFHPNNQIKDMKEQLDQMNHHVVFHTELESCISSIESIKNEKILLVVFDSYVCELISHIDIFQQVHSIFIFYTKPEDFKYLFHEKLNIIGVYHRLDVFYSALEEQINLIAKQFFQWTFYDQTNFSKRDLSKQSSDFLWMQLFHDAISYFPHDDQAKEDMTNIFRLYTDEKLYQSNGAIQWYLNNSFLRKLISKSLQRKDIDQLYQLRYFLVDLIENLTHEHRTENFVIHQQMKLSKHELNHFKQKQGQIMLMKGFLLLNKLMCDMNEWNQARKYLQYLLIHSNEQDLPCIEYFIGQTFYEIGQWDEARLCYDRAIKSSKINLQDSAVVLSAIGKVLYSQGKYEEAYDFYQQAWAIQKDFYPSDHIHIANSLENSGGATSGARRG</sequence>
<dbReference type="InterPro" id="IPR011990">
    <property type="entry name" value="TPR-like_helical_dom_sf"/>
</dbReference>
<evidence type="ECO:0008006" key="7">
    <source>
        <dbReference type="Google" id="ProtNLM"/>
    </source>
</evidence>
<evidence type="ECO:0000313" key="3">
    <source>
        <dbReference type="EMBL" id="CAF0930786.1"/>
    </source>
</evidence>
<dbReference type="Proteomes" id="UP000663881">
    <property type="component" value="Unassembled WGS sequence"/>
</dbReference>
<reference evidence="3" key="1">
    <citation type="submission" date="2021-02" db="EMBL/GenBank/DDBJ databases">
        <authorList>
            <person name="Nowell W R."/>
        </authorList>
    </citation>
    <scope>NUCLEOTIDE SEQUENCE</scope>
</reference>
<dbReference type="AlphaFoldDB" id="A0A814BTZ1"/>
<dbReference type="SMART" id="SM00028">
    <property type="entry name" value="TPR"/>
    <property type="match status" value="2"/>
</dbReference>
<dbReference type="EMBL" id="CAJNON010000079">
    <property type="protein sequence ID" value="CAF0930786.1"/>
    <property type="molecule type" value="Genomic_DNA"/>
</dbReference>
<dbReference type="EMBL" id="CAJOAZ010002279">
    <property type="protein sequence ID" value="CAF3913440.1"/>
    <property type="molecule type" value="Genomic_DNA"/>
</dbReference>
<evidence type="ECO:0000256" key="1">
    <source>
        <dbReference type="PROSITE-ProRule" id="PRU00339"/>
    </source>
</evidence>
<dbReference type="Proteomes" id="UP000663845">
    <property type="component" value="Unassembled WGS sequence"/>
</dbReference>
<protein>
    <recommendedName>
        <fullName evidence="7">Tetratricopeptide repeat protein</fullName>
    </recommendedName>
</protein>
<proteinExistence type="predicted"/>